<dbReference type="PANTHER" id="PTHR37318:SF1">
    <property type="entry name" value="BSL7504 PROTEIN"/>
    <property type="match status" value="1"/>
</dbReference>
<sequence length="102" mass="10917">MTDEPTGNGLDPLIHEIARLRICATLAATTAVEAQTLKAAAGISDSSLSKHLRRLADAGYISLSRGKSHGPGRPRTWVSLSERGRTAYTQHLAALQRLTQAL</sequence>
<dbReference type="Pfam" id="PF13601">
    <property type="entry name" value="HTH_34"/>
    <property type="match status" value="1"/>
</dbReference>
<evidence type="ECO:0000313" key="3">
    <source>
        <dbReference type="Proteomes" id="UP000824151"/>
    </source>
</evidence>
<reference evidence="2" key="1">
    <citation type="journal article" date="2021" name="PeerJ">
        <title>Extensive microbial diversity within the chicken gut microbiome revealed by metagenomics and culture.</title>
        <authorList>
            <person name="Gilroy R."/>
            <person name="Ravi A."/>
            <person name="Getino M."/>
            <person name="Pursley I."/>
            <person name="Horton D.L."/>
            <person name="Alikhan N.F."/>
            <person name="Baker D."/>
            <person name="Gharbi K."/>
            <person name="Hall N."/>
            <person name="Watson M."/>
            <person name="Adriaenssens E.M."/>
            <person name="Foster-Nyarko E."/>
            <person name="Jarju S."/>
            <person name="Secka A."/>
            <person name="Antonio M."/>
            <person name="Oren A."/>
            <person name="Chaudhuri R.R."/>
            <person name="La Ragione R."/>
            <person name="Hildebrand F."/>
            <person name="Pallen M.J."/>
        </authorList>
    </citation>
    <scope>NUCLEOTIDE SEQUENCE</scope>
    <source>
        <strain evidence="2">ChiHejej3B27-3195</strain>
    </source>
</reference>
<dbReference type="InterPro" id="IPR036390">
    <property type="entry name" value="WH_DNA-bd_sf"/>
</dbReference>
<dbReference type="InterPro" id="IPR036388">
    <property type="entry name" value="WH-like_DNA-bd_sf"/>
</dbReference>
<dbReference type="InterPro" id="IPR027395">
    <property type="entry name" value="WH_DNA-bd_dom"/>
</dbReference>
<proteinExistence type="predicted"/>
<organism evidence="2 3">
    <name type="scientific">Candidatus Nesterenkonia stercoripullorum</name>
    <dbReference type="NCBI Taxonomy" id="2838701"/>
    <lineage>
        <taxon>Bacteria</taxon>
        <taxon>Bacillati</taxon>
        <taxon>Actinomycetota</taxon>
        <taxon>Actinomycetes</taxon>
        <taxon>Micrococcales</taxon>
        <taxon>Micrococcaceae</taxon>
        <taxon>Nesterenkonia</taxon>
    </lineage>
</organism>
<protein>
    <submittedName>
        <fullName evidence="2">Transcriptional regulator</fullName>
    </submittedName>
</protein>
<dbReference type="EMBL" id="DXGD01000299">
    <property type="protein sequence ID" value="HIX00089.1"/>
    <property type="molecule type" value="Genomic_DNA"/>
</dbReference>
<dbReference type="SUPFAM" id="SSF46785">
    <property type="entry name" value="Winged helix' DNA-binding domain"/>
    <property type="match status" value="1"/>
</dbReference>
<comment type="caution">
    <text evidence="2">The sequence shown here is derived from an EMBL/GenBank/DDBJ whole genome shotgun (WGS) entry which is preliminary data.</text>
</comment>
<evidence type="ECO:0000313" key="2">
    <source>
        <dbReference type="EMBL" id="HIX00089.1"/>
    </source>
</evidence>
<dbReference type="AlphaFoldDB" id="A0A9D1UTJ1"/>
<dbReference type="Proteomes" id="UP000824151">
    <property type="component" value="Unassembled WGS sequence"/>
</dbReference>
<reference evidence="2" key="2">
    <citation type="submission" date="2021-04" db="EMBL/GenBank/DDBJ databases">
        <authorList>
            <person name="Gilroy R."/>
        </authorList>
    </citation>
    <scope>NUCLEOTIDE SEQUENCE</scope>
    <source>
        <strain evidence="2">ChiHejej3B27-3195</strain>
    </source>
</reference>
<name>A0A9D1UTJ1_9MICC</name>
<accession>A0A9D1UTJ1</accession>
<feature type="domain" description="Winged helix DNA-binding" evidence="1">
    <location>
        <begin position="19"/>
        <end position="98"/>
    </location>
</feature>
<evidence type="ECO:0000259" key="1">
    <source>
        <dbReference type="Pfam" id="PF13601"/>
    </source>
</evidence>
<dbReference type="PANTHER" id="PTHR37318">
    <property type="entry name" value="BSL7504 PROTEIN"/>
    <property type="match status" value="1"/>
</dbReference>
<gene>
    <name evidence="2" type="ORF">H9871_08075</name>
</gene>
<dbReference type="Gene3D" id="1.10.10.10">
    <property type="entry name" value="Winged helix-like DNA-binding domain superfamily/Winged helix DNA-binding domain"/>
    <property type="match status" value="1"/>
</dbReference>